<evidence type="ECO:0008006" key="3">
    <source>
        <dbReference type="Google" id="ProtNLM"/>
    </source>
</evidence>
<gene>
    <name evidence="1" type="ORF">WG950_02840</name>
</gene>
<keyword evidence="2" id="KW-1185">Reference proteome</keyword>
<sequence length="149" mass="17713">MKLLIWGDELGNRAGTLNYNFRLKHETQDKKYGYFMYGLEFEQALLDDIYTRFGAFGGFSFMEVLDDYNFHVTPSIGAGIINRTGKNLFSLSAGLQFEYFLGDRFRLSVLNQITQRTDLEYLYDDLKYRYSFFIGFEYTLFELKRKRRP</sequence>
<evidence type="ECO:0000313" key="2">
    <source>
        <dbReference type="Proteomes" id="UP001491088"/>
    </source>
</evidence>
<dbReference type="EMBL" id="CP150496">
    <property type="protein sequence ID" value="WYW56201.1"/>
    <property type="molecule type" value="Genomic_DNA"/>
</dbReference>
<proteinExistence type="predicted"/>
<evidence type="ECO:0000313" key="1">
    <source>
        <dbReference type="EMBL" id="WYW56201.1"/>
    </source>
</evidence>
<organism evidence="1 2">
    <name type="scientific">Polaribacter marinaquae</name>
    <dbReference type="NCBI Taxonomy" id="1642819"/>
    <lineage>
        <taxon>Bacteria</taxon>
        <taxon>Pseudomonadati</taxon>
        <taxon>Bacteroidota</taxon>
        <taxon>Flavobacteriia</taxon>
        <taxon>Flavobacteriales</taxon>
        <taxon>Flavobacteriaceae</taxon>
    </lineage>
</organism>
<dbReference type="RefSeq" id="WP_299060806.1">
    <property type="nucleotide sequence ID" value="NZ_CP150496.1"/>
</dbReference>
<name>A0ABZ2TST9_9FLAO</name>
<protein>
    <recommendedName>
        <fullName evidence="3">Outer membrane protein beta-barrel domain-containing protein</fullName>
    </recommendedName>
</protein>
<reference evidence="1 2" key="1">
    <citation type="submission" date="2024-03" db="EMBL/GenBank/DDBJ databases">
        <authorList>
            <person name="Cao K."/>
        </authorList>
    </citation>
    <scope>NUCLEOTIDE SEQUENCE [LARGE SCALE GENOMIC DNA]</scope>
    <source>
        <strain evidence="1 2">MCCC 1K00696</strain>
    </source>
</reference>
<dbReference type="Proteomes" id="UP001491088">
    <property type="component" value="Chromosome"/>
</dbReference>
<accession>A0ABZ2TST9</accession>